<accession>A0A1F6EWW5</accession>
<evidence type="ECO:0000256" key="1">
    <source>
        <dbReference type="SAM" id="Phobius"/>
    </source>
</evidence>
<organism evidence="2 3">
    <name type="scientific">Candidatus Kaiserbacteria bacterium RIFCSPLOWO2_01_FULL_52_12b</name>
    <dbReference type="NCBI Taxonomy" id="1798509"/>
    <lineage>
        <taxon>Bacteria</taxon>
        <taxon>Candidatus Kaiseribacteriota</taxon>
    </lineage>
</organism>
<sequence length="106" mass="11711">MEPVSQLLYRFDQFIITPAIILIFTAGFFLFLWGLVQFIINLDEGGNRQEGIDHMKWGIAGMLVMVSVQGILMLLNATFDLGIGPGGSYNPDVRSLDLNTIDFGGN</sequence>
<keyword evidence="1" id="KW-0812">Transmembrane</keyword>
<dbReference type="Proteomes" id="UP000178811">
    <property type="component" value="Unassembled WGS sequence"/>
</dbReference>
<keyword evidence="1" id="KW-1133">Transmembrane helix</keyword>
<protein>
    <submittedName>
        <fullName evidence="2">Uncharacterized protein</fullName>
    </submittedName>
</protein>
<evidence type="ECO:0000313" key="2">
    <source>
        <dbReference type="EMBL" id="OGG78100.1"/>
    </source>
</evidence>
<dbReference type="AlphaFoldDB" id="A0A1F6EWW5"/>
<feature type="transmembrane region" description="Helical" evidence="1">
    <location>
        <begin position="57"/>
        <end position="79"/>
    </location>
</feature>
<gene>
    <name evidence="2" type="ORF">A3A36_01225</name>
</gene>
<comment type="caution">
    <text evidence="2">The sequence shown here is derived from an EMBL/GenBank/DDBJ whole genome shotgun (WGS) entry which is preliminary data.</text>
</comment>
<keyword evidence="1" id="KW-0472">Membrane</keyword>
<dbReference type="EMBL" id="MFLW01000024">
    <property type="protein sequence ID" value="OGG78100.1"/>
    <property type="molecule type" value="Genomic_DNA"/>
</dbReference>
<name>A0A1F6EWW5_9BACT</name>
<reference evidence="2 3" key="1">
    <citation type="journal article" date="2016" name="Nat. Commun.">
        <title>Thousands of microbial genomes shed light on interconnected biogeochemical processes in an aquifer system.</title>
        <authorList>
            <person name="Anantharaman K."/>
            <person name="Brown C.T."/>
            <person name="Hug L.A."/>
            <person name="Sharon I."/>
            <person name="Castelle C.J."/>
            <person name="Probst A.J."/>
            <person name="Thomas B.C."/>
            <person name="Singh A."/>
            <person name="Wilkins M.J."/>
            <person name="Karaoz U."/>
            <person name="Brodie E.L."/>
            <person name="Williams K.H."/>
            <person name="Hubbard S.S."/>
            <person name="Banfield J.F."/>
        </authorList>
    </citation>
    <scope>NUCLEOTIDE SEQUENCE [LARGE SCALE GENOMIC DNA]</scope>
</reference>
<proteinExistence type="predicted"/>
<evidence type="ECO:0000313" key="3">
    <source>
        <dbReference type="Proteomes" id="UP000178811"/>
    </source>
</evidence>
<feature type="transmembrane region" description="Helical" evidence="1">
    <location>
        <begin position="15"/>
        <end position="36"/>
    </location>
</feature>